<proteinExistence type="predicted"/>
<keyword evidence="1" id="KW-0175">Coiled coil</keyword>
<dbReference type="GO" id="GO:0051959">
    <property type="term" value="F:dynein light intermediate chain binding"/>
    <property type="evidence" value="ECO:0007669"/>
    <property type="project" value="InterPro"/>
</dbReference>
<evidence type="ECO:0000259" key="3">
    <source>
        <dbReference type="Pfam" id="PF12781"/>
    </source>
</evidence>
<dbReference type="Gene3D" id="3.40.50.300">
    <property type="entry name" value="P-loop containing nucleotide triphosphate hydrolases"/>
    <property type="match status" value="1"/>
</dbReference>
<dbReference type="InterPro" id="IPR027417">
    <property type="entry name" value="P-loop_NTPase"/>
</dbReference>
<reference evidence="4 5" key="2">
    <citation type="submission" date="2018-11" db="EMBL/GenBank/DDBJ databases">
        <authorList>
            <consortium name="Pathogen Informatics"/>
        </authorList>
    </citation>
    <scope>NUCLEOTIDE SEQUENCE [LARGE SCALE GENOMIC DNA]</scope>
    <source>
        <strain evidence="4">Dakar</strain>
        <strain evidence="5">Dakar, Senegal</strain>
    </source>
</reference>
<name>A0A183KFL4_9TREM</name>
<evidence type="ECO:0000313" key="5">
    <source>
        <dbReference type="Proteomes" id="UP000279833"/>
    </source>
</evidence>
<dbReference type="GO" id="GO:0045505">
    <property type="term" value="F:dynein intermediate chain binding"/>
    <property type="evidence" value="ECO:0007669"/>
    <property type="project" value="InterPro"/>
</dbReference>
<accession>A0A183KFL4</accession>
<dbReference type="GO" id="GO:0030286">
    <property type="term" value="C:dynein complex"/>
    <property type="evidence" value="ECO:0007669"/>
    <property type="project" value="InterPro"/>
</dbReference>
<dbReference type="PANTHER" id="PTHR22878:SF70">
    <property type="entry name" value="DYNEIN HEAVY CHAIN 2, AXONEMAL"/>
    <property type="match status" value="1"/>
</dbReference>
<dbReference type="PANTHER" id="PTHR22878">
    <property type="entry name" value="DYNEIN HEAVY CHAIN 6, AXONEMAL-LIKE-RELATED"/>
    <property type="match status" value="1"/>
</dbReference>
<dbReference type="FunFam" id="1.20.920.20:FF:000006">
    <property type="entry name" value="Dynein, axonemal, heavy chain 6"/>
    <property type="match status" value="1"/>
</dbReference>
<evidence type="ECO:0000259" key="2">
    <source>
        <dbReference type="Pfam" id="PF12777"/>
    </source>
</evidence>
<gene>
    <name evidence="4" type="ORF">SCUD_LOCUS13809</name>
</gene>
<reference evidence="6" key="1">
    <citation type="submission" date="2016-06" db="UniProtKB">
        <authorList>
            <consortium name="WormBaseParasite"/>
        </authorList>
    </citation>
    <scope>IDENTIFICATION</scope>
</reference>
<protein>
    <submittedName>
        <fullName evidence="6">Dynein heavy chain 7, axonemal</fullName>
    </submittedName>
</protein>
<dbReference type="AlphaFoldDB" id="A0A183KFL4"/>
<evidence type="ECO:0000256" key="1">
    <source>
        <dbReference type="SAM" id="Coils"/>
    </source>
</evidence>
<evidence type="ECO:0000313" key="4">
    <source>
        <dbReference type="EMBL" id="VDP54156.1"/>
    </source>
</evidence>
<dbReference type="InterPro" id="IPR035706">
    <property type="entry name" value="AAA_9"/>
</dbReference>
<organism evidence="6">
    <name type="scientific">Schistosoma curassoni</name>
    <dbReference type="NCBI Taxonomy" id="6186"/>
    <lineage>
        <taxon>Eukaryota</taxon>
        <taxon>Metazoa</taxon>
        <taxon>Spiralia</taxon>
        <taxon>Lophotrochozoa</taxon>
        <taxon>Platyhelminthes</taxon>
        <taxon>Trematoda</taxon>
        <taxon>Digenea</taxon>
        <taxon>Strigeidida</taxon>
        <taxon>Schistosomatoidea</taxon>
        <taxon>Schistosomatidae</taxon>
        <taxon>Schistosoma</taxon>
    </lineage>
</organism>
<dbReference type="Pfam" id="PF12781">
    <property type="entry name" value="AAA_9"/>
    <property type="match status" value="1"/>
</dbReference>
<dbReference type="InterPro" id="IPR024743">
    <property type="entry name" value="Dynein_HC_stalk"/>
</dbReference>
<dbReference type="GO" id="GO:0007018">
    <property type="term" value="P:microtubule-based movement"/>
    <property type="evidence" value="ECO:0007669"/>
    <property type="project" value="InterPro"/>
</dbReference>
<dbReference type="Gene3D" id="1.20.920.20">
    <property type="match status" value="1"/>
</dbReference>
<evidence type="ECO:0000313" key="6">
    <source>
        <dbReference type="WBParaSite" id="SCUD_0001381201-mRNA-1"/>
    </source>
</evidence>
<keyword evidence="5" id="KW-1185">Reference proteome</keyword>
<dbReference type="InterPro" id="IPR026983">
    <property type="entry name" value="DHC"/>
</dbReference>
<sequence length="470" mass="52809">MQIKLEELQPQLVLASEENEKLLTVIATESVTVEEQRVKVKAEEEIVNQKADASKALSDECRADLAEAQPALEAALSALDTLKPSDITIVKSMQNPPPGVKLVMEGVCVMRDIKPDKVNDPSGTGKKINDYWGPSKKLLGDLNFLNLLKEYNKDNINPTIMQRIRKDFMTNPEFDPTKVARASSAAEGLCKWILAMEQYDRVAKIVAPKRIKLAEAEAELTENMACLKKTQDALAEVEAKLENLQNQLKSTQNEKKRLEDEVSNCATKLERATKLIGGLGGEKDRWRQAAEYLEKLYDNLIGDVLISAGIIAYLGPFTSTYREECISNWIIQCKQQNITCSEPFSLTQCLGDPVKIQQWNIDGLPRDAFSIDNSVIVANARRWPLMIDPQGQANKWIKNMEKDTGITVVKLTDNDFIRNLENGIQFGTPILLENVGEDLDPSLEPLLLKQTFKQGDIFTCFCMKMYNYVF</sequence>
<dbReference type="EMBL" id="UZAK01036168">
    <property type="protein sequence ID" value="VDP54156.1"/>
    <property type="molecule type" value="Genomic_DNA"/>
</dbReference>
<dbReference type="Proteomes" id="UP000279833">
    <property type="component" value="Unassembled WGS sequence"/>
</dbReference>
<feature type="domain" description="Dynein heavy chain ATP-binding dynein motor region" evidence="3">
    <location>
        <begin position="357"/>
        <end position="455"/>
    </location>
</feature>
<dbReference type="Pfam" id="PF12777">
    <property type="entry name" value="MT"/>
    <property type="match status" value="1"/>
</dbReference>
<feature type="domain" description="Dynein heavy chain coiled coil stalk" evidence="2">
    <location>
        <begin position="11"/>
        <end position="328"/>
    </location>
</feature>
<dbReference type="STRING" id="6186.A0A183KFL4"/>
<feature type="coiled-coil region" evidence="1">
    <location>
        <begin position="227"/>
        <end position="275"/>
    </location>
</feature>
<dbReference type="WBParaSite" id="SCUD_0001381201-mRNA-1">
    <property type="protein sequence ID" value="SCUD_0001381201-mRNA-1"/>
    <property type="gene ID" value="SCUD_0001381201"/>
</dbReference>